<dbReference type="EMBL" id="PYBW01000022">
    <property type="protein sequence ID" value="PYC85396.1"/>
    <property type="molecule type" value="Genomic_DNA"/>
</dbReference>
<evidence type="ECO:0000313" key="4">
    <source>
        <dbReference type="Proteomes" id="UP000248039"/>
    </source>
</evidence>
<evidence type="ECO:0000313" key="3">
    <source>
        <dbReference type="EMBL" id="PYC85396.1"/>
    </source>
</evidence>
<feature type="compositionally biased region" description="Pro residues" evidence="1">
    <location>
        <begin position="1"/>
        <end position="12"/>
    </location>
</feature>
<dbReference type="AlphaFoldDB" id="A0A2V4NV55"/>
<organism evidence="3 4">
    <name type="scientific">Streptomyces tateyamensis</name>
    <dbReference type="NCBI Taxonomy" id="565073"/>
    <lineage>
        <taxon>Bacteria</taxon>
        <taxon>Bacillati</taxon>
        <taxon>Actinomycetota</taxon>
        <taxon>Actinomycetes</taxon>
        <taxon>Kitasatosporales</taxon>
        <taxon>Streptomycetaceae</taxon>
        <taxon>Streptomyces</taxon>
    </lineage>
</organism>
<reference evidence="3 4" key="1">
    <citation type="submission" date="2018-03" db="EMBL/GenBank/DDBJ databases">
        <title>Bioinformatic expansion and discovery of thiopeptide antibiotics.</title>
        <authorList>
            <person name="Schwalen C.J."/>
            <person name="Hudson G.A."/>
            <person name="Mitchell D.A."/>
        </authorList>
    </citation>
    <scope>NUCLEOTIDE SEQUENCE [LARGE SCALE GENOMIC DNA]</scope>
    <source>
        <strain evidence="3 4">ATCC 21389</strain>
    </source>
</reference>
<sequence length="218" mass="22226">MQTPVPAAPAPAAPASATAAAAPQERPGRLIAPAAPGAGRTPTLADFPGWSEVRIEFPPDDTLVPEEPAAKAIPDQRAGEADAVEEPAEEAGGVGRGSRGLLAGRRPSPLLLLASGVLVGGAVTGLILVLLAGWGLAYLSARLGDLTKKFVVFGIPLITMSGSSLWFWGRSEGRWGQPLAKGATSHAVFAAAPGVLRLAGVLSALLLLAIAMRRRKVA</sequence>
<feature type="region of interest" description="Disordered" evidence="1">
    <location>
        <begin position="1"/>
        <end position="45"/>
    </location>
</feature>
<accession>A0A2V4NV55</accession>
<feature type="transmembrane region" description="Helical" evidence="2">
    <location>
        <begin position="110"/>
        <end position="138"/>
    </location>
</feature>
<dbReference type="Proteomes" id="UP000248039">
    <property type="component" value="Unassembled WGS sequence"/>
</dbReference>
<name>A0A2V4NV55_9ACTN</name>
<keyword evidence="2" id="KW-0812">Transmembrane</keyword>
<feature type="region of interest" description="Disordered" evidence="1">
    <location>
        <begin position="74"/>
        <end position="99"/>
    </location>
</feature>
<keyword evidence="4" id="KW-1185">Reference proteome</keyword>
<evidence type="ECO:0000256" key="1">
    <source>
        <dbReference type="SAM" id="MobiDB-lite"/>
    </source>
</evidence>
<evidence type="ECO:0000256" key="2">
    <source>
        <dbReference type="SAM" id="Phobius"/>
    </source>
</evidence>
<keyword evidence="2" id="KW-0472">Membrane</keyword>
<proteinExistence type="predicted"/>
<gene>
    <name evidence="3" type="ORF">C7C46_06545</name>
</gene>
<feature type="transmembrane region" description="Helical" evidence="2">
    <location>
        <begin position="150"/>
        <end position="168"/>
    </location>
</feature>
<feature type="compositionally biased region" description="Low complexity" evidence="1">
    <location>
        <begin position="13"/>
        <end position="23"/>
    </location>
</feature>
<keyword evidence="2" id="KW-1133">Transmembrane helix</keyword>
<feature type="transmembrane region" description="Helical" evidence="2">
    <location>
        <begin position="188"/>
        <end position="212"/>
    </location>
</feature>
<protein>
    <submittedName>
        <fullName evidence="3">Uncharacterized protein</fullName>
    </submittedName>
</protein>
<comment type="caution">
    <text evidence="3">The sequence shown here is derived from an EMBL/GenBank/DDBJ whole genome shotgun (WGS) entry which is preliminary data.</text>
</comment>